<dbReference type="GO" id="GO:0005886">
    <property type="term" value="C:plasma membrane"/>
    <property type="evidence" value="ECO:0007669"/>
    <property type="project" value="TreeGrafter"/>
</dbReference>
<dbReference type="InterPro" id="IPR007110">
    <property type="entry name" value="Ig-like_dom"/>
</dbReference>
<dbReference type="Pfam" id="PF13927">
    <property type="entry name" value="Ig_3"/>
    <property type="match status" value="1"/>
</dbReference>
<keyword evidence="4" id="KW-0325">Glycoprotein</keyword>
<dbReference type="InterPro" id="IPR051275">
    <property type="entry name" value="Cell_adhesion_signaling"/>
</dbReference>
<evidence type="ECO:0000256" key="4">
    <source>
        <dbReference type="ARBA" id="ARBA00023180"/>
    </source>
</evidence>
<dbReference type="OrthoDB" id="9998697at2759"/>
<dbReference type="Gene3D" id="2.60.40.10">
    <property type="entry name" value="Immunoglobulins"/>
    <property type="match status" value="3"/>
</dbReference>
<feature type="domain" description="Ig-like" evidence="8">
    <location>
        <begin position="146"/>
        <end position="233"/>
    </location>
</feature>
<dbReference type="PROSITE" id="PS50835">
    <property type="entry name" value="IG_LIKE"/>
    <property type="match status" value="3"/>
</dbReference>
<evidence type="ECO:0000256" key="5">
    <source>
        <dbReference type="ARBA" id="ARBA00023319"/>
    </source>
</evidence>
<protein>
    <recommendedName>
        <fullName evidence="8">Ig-like domain-containing protein</fullName>
    </recommendedName>
</protein>
<evidence type="ECO:0000256" key="1">
    <source>
        <dbReference type="ARBA" id="ARBA00004479"/>
    </source>
</evidence>
<feature type="region of interest" description="Disordered" evidence="6">
    <location>
        <begin position="450"/>
        <end position="477"/>
    </location>
</feature>
<reference evidence="9 10" key="1">
    <citation type="submission" date="2017-06" db="EMBL/GenBank/DDBJ databases">
        <title>A platform for efficient transgenesis in Macrostomum lignano, a flatworm model organism for stem cell research.</title>
        <authorList>
            <person name="Berezikov E."/>
        </authorList>
    </citation>
    <scope>NUCLEOTIDE SEQUENCE [LARGE SCALE GENOMIC DNA]</scope>
    <source>
        <strain evidence="9">DV1</strain>
        <tissue evidence="9">Whole organism</tissue>
    </source>
</reference>
<dbReference type="EMBL" id="NIVC01000925">
    <property type="protein sequence ID" value="PAA74768.1"/>
    <property type="molecule type" value="Genomic_DNA"/>
</dbReference>
<evidence type="ECO:0000256" key="6">
    <source>
        <dbReference type="SAM" id="MobiDB-lite"/>
    </source>
</evidence>
<dbReference type="STRING" id="282301.A0A267FLV5"/>
<dbReference type="SMART" id="SM00409">
    <property type="entry name" value="IG"/>
    <property type="match status" value="3"/>
</dbReference>
<dbReference type="GO" id="GO:0050839">
    <property type="term" value="F:cell adhesion molecule binding"/>
    <property type="evidence" value="ECO:0007669"/>
    <property type="project" value="TreeGrafter"/>
</dbReference>
<evidence type="ECO:0000256" key="7">
    <source>
        <dbReference type="SAM" id="SignalP"/>
    </source>
</evidence>
<dbReference type="InterPro" id="IPR003599">
    <property type="entry name" value="Ig_sub"/>
</dbReference>
<dbReference type="SMART" id="SM00408">
    <property type="entry name" value="IGc2"/>
    <property type="match status" value="3"/>
</dbReference>
<keyword evidence="5" id="KW-0393">Immunoglobulin domain</keyword>
<dbReference type="AlphaFoldDB" id="A0A267FLV5"/>
<dbReference type="Proteomes" id="UP000215902">
    <property type="component" value="Unassembled WGS sequence"/>
</dbReference>
<dbReference type="PANTHER" id="PTHR11640">
    <property type="entry name" value="NEPHRIN"/>
    <property type="match status" value="1"/>
</dbReference>
<evidence type="ECO:0000256" key="2">
    <source>
        <dbReference type="ARBA" id="ARBA00023136"/>
    </source>
</evidence>
<evidence type="ECO:0000313" key="10">
    <source>
        <dbReference type="Proteomes" id="UP000215902"/>
    </source>
</evidence>
<accession>A0A267FLV5</accession>
<evidence type="ECO:0000313" key="9">
    <source>
        <dbReference type="EMBL" id="PAA74768.1"/>
    </source>
</evidence>
<comment type="subcellular location">
    <subcellularLocation>
        <location evidence="1">Membrane</location>
        <topology evidence="1">Single-pass type I membrane protein</topology>
    </subcellularLocation>
</comment>
<dbReference type="GO" id="GO:0098609">
    <property type="term" value="P:cell-cell adhesion"/>
    <property type="evidence" value="ECO:0007669"/>
    <property type="project" value="TreeGrafter"/>
</dbReference>
<feature type="chain" id="PRO_5013283736" description="Ig-like domain-containing protein" evidence="7">
    <location>
        <begin position="25"/>
        <end position="593"/>
    </location>
</feature>
<dbReference type="PANTHER" id="PTHR11640:SF31">
    <property type="entry name" value="IRREGULAR CHIASM C-ROUGHEST PROTEIN-RELATED"/>
    <property type="match status" value="1"/>
</dbReference>
<dbReference type="InterPro" id="IPR013783">
    <property type="entry name" value="Ig-like_fold"/>
</dbReference>
<sequence>MLSVRPAVLWLLCFAALPHDGAHGDSQYVLPEFSSTPPPVTYALPGSRRSLRLPCAPSAATASSTEVQCGYTATPDRRDIQFVPSGSQLLPGIRCLQHAVEVTPELVPNLDQLELFCKAVSASNFALISQPFRVRVAHMEPFYETPKIVAMQRFKGNKVQLECRPPASVPPAEIAFTVDGAPLRQLDRFRSVKLAAGAWALVIKKVLQVDGGKIYGCNATNPVTGETRQSPVLVNLTVTQALQAFKPTFLSPPKPTNLTVTEGDNVTYTCITESSPIAEVSFLRDNGMRQLPESAKERKEFGLLQFKNIQVDDAGDYTCRATYRNGNVHTRDLTLGRMFKISVKKRLSIVVKPENVKMSTPDSEASFKCRISGGSSSRSLLWYNNGRFVSPRDSEGPAIQDETSSTGLSTIRVRKLNPSIRGIFQCIASDPEADIWESANALLTVQGDTLQRPTEPAVPTPARPPIDEPAGATTNPSTTDKEIVQFLNSTKSVTYKLLKPGETFQQIKCGSQFEPRSNYVFTFYKDNQLINVTPSKGPILNPYMQFENILGLVSSTKFGDEKARFQGVYKCRVTQKDTGRLLFVQTIHAGYGE</sequence>
<feature type="signal peptide" evidence="7">
    <location>
        <begin position="1"/>
        <end position="24"/>
    </location>
</feature>
<proteinExistence type="predicted"/>
<name>A0A267FLV5_9PLAT</name>
<feature type="domain" description="Ig-like" evidence="8">
    <location>
        <begin position="353"/>
        <end position="444"/>
    </location>
</feature>
<feature type="domain" description="Ig-like" evidence="8">
    <location>
        <begin position="247"/>
        <end position="334"/>
    </location>
</feature>
<keyword evidence="10" id="KW-1185">Reference proteome</keyword>
<dbReference type="GO" id="GO:0005911">
    <property type="term" value="C:cell-cell junction"/>
    <property type="evidence" value="ECO:0007669"/>
    <property type="project" value="TreeGrafter"/>
</dbReference>
<evidence type="ECO:0000259" key="8">
    <source>
        <dbReference type="PROSITE" id="PS50835"/>
    </source>
</evidence>
<dbReference type="InterPro" id="IPR036179">
    <property type="entry name" value="Ig-like_dom_sf"/>
</dbReference>
<comment type="caution">
    <text evidence="9">The sequence shown here is derived from an EMBL/GenBank/DDBJ whole genome shotgun (WGS) entry which is preliminary data.</text>
</comment>
<keyword evidence="3" id="KW-1015">Disulfide bond</keyword>
<evidence type="ECO:0000256" key="3">
    <source>
        <dbReference type="ARBA" id="ARBA00023157"/>
    </source>
</evidence>
<dbReference type="SUPFAM" id="SSF48726">
    <property type="entry name" value="Immunoglobulin"/>
    <property type="match status" value="3"/>
</dbReference>
<keyword evidence="2" id="KW-0472">Membrane</keyword>
<organism evidence="9 10">
    <name type="scientific">Macrostomum lignano</name>
    <dbReference type="NCBI Taxonomy" id="282301"/>
    <lineage>
        <taxon>Eukaryota</taxon>
        <taxon>Metazoa</taxon>
        <taxon>Spiralia</taxon>
        <taxon>Lophotrochozoa</taxon>
        <taxon>Platyhelminthes</taxon>
        <taxon>Rhabditophora</taxon>
        <taxon>Macrostomorpha</taxon>
        <taxon>Macrostomida</taxon>
        <taxon>Macrostomidae</taxon>
        <taxon>Macrostomum</taxon>
    </lineage>
</organism>
<keyword evidence="7" id="KW-0732">Signal</keyword>
<gene>
    <name evidence="9" type="ORF">BOX15_Mlig033527g1</name>
</gene>
<dbReference type="InterPro" id="IPR003598">
    <property type="entry name" value="Ig_sub2"/>
</dbReference>